<dbReference type="Gene3D" id="3.40.190.10">
    <property type="entry name" value="Periplasmic binding protein-like II"/>
    <property type="match status" value="1"/>
</dbReference>
<gene>
    <name evidence="2" type="ORF">CAL24_01975</name>
</gene>
<dbReference type="RefSeq" id="WP_094805585.1">
    <property type="nucleotide sequence ID" value="NZ_NEVT01000002.1"/>
</dbReference>
<accession>A0A261W9J9</accession>
<dbReference type="EMBL" id="NEVT01000002">
    <property type="protein sequence ID" value="OZI82660.1"/>
    <property type="molecule type" value="Genomic_DNA"/>
</dbReference>
<comment type="similarity">
    <text evidence="1">Belongs to the UPF0065 (bug) family.</text>
</comment>
<sequence>MRNDRHACPDAGRRKTLGLLGAGALALAPWSRGLAAPQDWPRRPISYVVPFPPGGLTDVAARQVGQALATGEGWNVVVENKPGGSANIGASLVARAEADGYSWLAITMTHAANAALFAGRAGYDLKKDLVPLAGLASSAMMVVVNAKSPIRSLAELTEAARSKSLSAGSSGNGTPPHLTLALYQKLTGTSLLHVPYKGGAPSLTDLIGGQLDVVFSNYPESLPHVKSGALRALAVSTAERSPDLPDVPTVAEAGMPDLVVENFTGVLAPAGMPDALVQRIGGAIEKQVSQPAMQQALQRLGFVPRPRGPAAFKQYLDSEVDRWGKIIREANIQVG</sequence>
<protein>
    <submittedName>
        <fullName evidence="2">ABC transporter substrate-binding protein</fullName>
    </submittedName>
</protein>
<dbReference type="SUPFAM" id="SSF53850">
    <property type="entry name" value="Periplasmic binding protein-like II"/>
    <property type="match status" value="1"/>
</dbReference>
<keyword evidence="3" id="KW-1185">Reference proteome</keyword>
<name>A0A261W9J9_9BORD</name>
<dbReference type="PANTHER" id="PTHR42928:SF5">
    <property type="entry name" value="BLR1237 PROTEIN"/>
    <property type="match status" value="1"/>
</dbReference>
<organism evidence="2 3">
    <name type="scientific">Bordetella genomosp. 2</name>
    <dbReference type="NCBI Taxonomy" id="1983456"/>
    <lineage>
        <taxon>Bacteria</taxon>
        <taxon>Pseudomonadati</taxon>
        <taxon>Pseudomonadota</taxon>
        <taxon>Betaproteobacteria</taxon>
        <taxon>Burkholderiales</taxon>
        <taxon>Alcaligenaceae</taxon>
        <taxon>Bordetella</taxon>
    </lineage>
</organism>
<dbReference type="CDD" id="cd07012">
    <property type="entry name" value="PBP2_Bug_TTT"/>
    <property type="match status" value="1"/>
</dbReference>
<evidence type="ECO:0000256" key="1">
    <source>
        <dbReference type="ARBA" id="ARBA00006987"/>
    </source>
</evidence>
<reference evidence="3" key="1">
    <citation type="submission" date="2017-05" db="EMBL/GenBank/DDBJ databases">
        <title>Complete and WGS of Bordetella genogroups.</title>
        <authorList>
            <person name="Spilker T."/>
            <person name="Lipuma J."/>
        </authorList>
    </citation>
    <scope>NUCLEOTIDE SEQUENCE [LARGE SCALE GENOMIC DNA]</scope>
    <source>
        <strain evidence="3">AU8256</strain>
    </source>
</reference>
<comment type="caution">
    <text evidence="2">The sequence shown here is derived from an EMBL/GenBank/DDBJ whole genome shotgun (WGS) entry which is preliminary data.</text>
</comment>
<proteinExistence type="inferred from homology"/>
<evidence type="ECO:0000313" key="2">
    <source>
        <dbReference type="EMBL" id="OZI82660.1"/>
    </source>
</evidence>
<dbReference type="AlphaFoldDB" id="A0A261W9J9"/>
<dbReference type="PIRSF" id="PIRSF017082">
    <property type="entry name" value="YflP"/>
    <property type="match status" value="1"/>
</dbReference>
<dbReference type="Proteomes" id="UP000215633">
    <property type="component" value="Unassembled WGS sequence"/>
</dbReference>
<dbReference type="Pfam" id="PF03401">
    <property type="entry name" value="TctC"/>
    <property type="match status" value="1"/>
</dbReference>
<dbReference type="PANTHER" id="PTHR42928">
    <property type="entry name" value="TRICARBOXYLATE-BINDING PROTEIN"/>
    <property type="match status" value="1"/>
</dbReference>
<dbReference type="InterPro" id="IPR042100">
    <property type="entry name" value="Bug_dom1"/>
</dbReference>
<dbReference type="InterPro" id="IPR005064">
    <property type="entry name" value="BUG"/>
</dbReference>
<evidence type="ECO:0000313" key="3">
    <source>
        <dbReference type="Proteomes" id="UP000215633"/>
    </source>
</evidence>
<dbReference type="Gene3D" id="3.40.190.150">
    <property type="entry name" value="Bordetella uptake gene, domain 1"/>
    <property type="match status" value="1"/>
</dbReference>